<dbReference type="PROSITE" id="PS50297">
    <property type="entry name" value="ANK_REP_REGION"/>
    <property type="match status" value="4"/>
</dbReference>
<organism evidence="4 5">
    <name type="scientific">Pyricularia grisea</name>
    <name type="common">Crabgrass-specific blast fungus</name>
    <name type="synonym">Magnaporthe grisea</name>
    <dbReference type="NCBI Taxonomy" id="148305"/>
    <lineage>
        <taxon>Eukaryota</taxon>
        <taxon>Fungi</taxon>
        <taxon>Dikarya</taxon>
        <taxon>Ascomycota</taxon>
        <taxon>Pezizomycotina</taxon>
        <taxon>Sordariomycetes</taxon>
        <taxon>Sordariomycetidae</taxon>
        <taxon>Magnaporthales</taxon>
        <taxon>Pyriculariaceae</taxon>
        <taxon>Pyricularia</taxon>
    </lineage>
</organism>
<evidence type="ECO:0008006" key="6">
    <source>
        <dbReference type="Google" id="ProtNLM"/>
    </source>
</evidence>
<dbReference type="Pfam" id="PF12796">
    <property type="entry name" value="Ank_2"/>
    <property type="match status" value="2"/>
</dbReference>
<evidence type="ECO:0000256" key="3">
    <source>
        <dbReference type="PROSITE-ProRule" id="PRU00023"/>
    </source>
</evidence>
<reference evidence="5" key="2">
    <citation type="submission" date="2019-10" db="EMBL/GenBank/DDBJ databases">
        <authorList>
            <consortium name="NCBI Genome Project"/>
        </authorList>
    </citation>
    <scope>NUCLEOTIDE SEQUENCE</scope>
    <source>
        <strain evidence="5">NI907</strain>
    </source>
</reference>
<feature type="repeat" description="ANK" evidence="3">
    <location>
        <begin position="1152"/>
        <end position="1184"/>
    </location>
</feature>
<feature type="repeat" description="ANK" evidence="3">
    <location>
        <begin position="1117"/>
        <end position="1149"/>
    </location>
</feature>
<dbReference type="PANTHER" id="PTHR24198:SF165">
    <property type="entry name" value="ANKYRIN REPEAT-CONTAINING PROTEIN-RELATED"/>
    <property type="match status" value="1"/>
</dbReference>
<evidence type="ECO:0000256" key="1">
    <source>
        <dbReference type="ARBA" id="ARBA00022737"/>
    </source>
</evidence>
<dbReference type="InterPro" id="IPR036770">
    <property type="entry name" value="Ankyrin_rpt-contain_sf"/>
</dbReference>
<dbReference type="GeneID" id="41962298"/>
<name>A0A6P8B199_PYRGI</name>
<feature type="repeat" description="ANK" evidence="3">
    <location>
        <begin position="1082"/>
        <end position="1114"/>
    </location>
</feature>
<evidence type="ECO:0000313" key="4">
    <source>
        <dbReference type="Proteomes" id="UP000515153"/>
    </source>
</evidence>
<dbReference type="KEGG" id="pgri:PgNI_07376"/>
<proteinExistence type="predicted"/>
<dbReference type="Pfam" id="PF00023">
    <property type="entry name" value="Ank"/>
    <property type="match status" value="1"/>
</dbReference>
<feature type="repeat" description="ANK" evidence="3">
    <location>
        <begin position="496"/>
        <end position="528"/>
    </location>
</feature>
<keyword evidence="4" id="KW-1185">Reference proteome</keyword>
<sequence>MPPARTARISDRQWDEVETRIKQLVHQHVPLRCKDGSRDTIPEILQRELNIKITVSQLEAKLKEWNVAKNLRLREWKVIMPWLDELEGNGTEYQLFLAEKEIRKTAIDRARRSLRAKSNDDASLGSAAEIIESREICIKIRENNNWVPFKQTAAPIKINAALDEAATQEEDHDLHTSLLDPSPVVSRSQLATSQFQTSQLALCPASTTQGTRYAAPESGCAPTLDLIQAAHYNPHDQTTIGDNYFSLDPPLLIGPAYPTSEITDLWLNTLSPAPDTFDLWMGVEDMPVVQQSHCTIPSANAAATLTEPTQVSVSLWPTEMPAKSTDLLRLMLQHAADYQENNVEFESYELPSLYGLPSLTLPLALPGVEELLDRLLGLIPRDEVDGTFSRANEETNTGSIIRSALIFSIVNNFAGLSELPKASIVSALKYDSKLRSELFQRLRESSAALAKTVLDNLFRATVEACDAKTAKLIIDTGKGTPYAIRLDEIVCTYKGSDYSPLQLAARLYDHEMTKMLLNLGADPNKIAPWQDKMDLSISPLFLAMPDGSRGNFEAAKNTTLALLEHGAITPIHVIQCILGTSRINAISWEAGYLPPLFRALPAADHRECFGIVSDKINPSQQPIICGLSKGARTPECTAIFRLLIENCIDSGCGRCTVDFAENFEQSLTEAAKSGNLELCELHLQNGVPVTIGMFCAAIRSQNQEVIDLCMRHQFIAITPSANIELDDWMPRIPLITTPLAEAVRTENHLLAKIFEGLGAWSLVESLDDHFVAVLSAAARVGDLGSLGRALHLRASGPGVLLFIPLLEAIKHEQTEAALMLLDEGARLNYSDGGTLLVEALVMRNKRILEAILDSNVDVEVVRYETRRIMEEAGKWGDISIIKDLTSMGFNLNHGEETTVLIEAIKLQNNDLVIFLLSSGANPNVQLEAESSWSPLCEAIRIKNEEMVDLLLLKGANPADKFAFIHATKPGNPCLIKLLNAFRMKYSQGLPGFGPDMLIKTIQENEIHLFALLLSAGFDANSFGSKSATPLGFATQTCPNIEFVVQLLDSGVDISRVAVARSLPWETKKQDRASSDAESLESSLEPAILVAVKAGRDAIVRLLLDRGADVNQPARRGVKRTPLQAACELGNWKMVNLLLQRGANVGAPPTRRGGGTALQMAAKGGYIRIVELLISVGASVHEAPSRVFGRSALEGAAENGRLRMLGVLWTAGQSTSGGFPDEEIIRAIKYASQKGHKGCADYLTWLWATHSAGTRGISEEVHAFDAQV</sequence>
<evidence type="ECO:0000313" key="5">
    <source>
        <dbReference type="RefSeq" id="XP_030980930.1"/>
    </source>
</evidence>
<reference evidence="5" key="1">
    <citation type="journal article" date="2019" name="Mol. Biol. Evol.">
        <title>Blast fungal genomes show frequent chromosomal changes, gene gains and losses, and effector gene turnover.</title>
        <authorList>
            <person name="Gomez Luciano L.B."/>
            <person name="Jason Tsai I."/>
            <person name="Chuma I."/>
            <person name="Tosa Y."/>
            <person name="Chen Y.H."/>
            <person name="Li J.Y."/>
            <person name="Li M.Y."/>
            <person name="Jade Lu M.Y."/>
            <person name="Nakayashiki H."/>
            <person name="Li W.H."/>
        </authorList>
    </citation>
    <scope>NUCLEOTIDE SEQUENCE</scope>
    <source>
        <strain evidence="5">NI907</strain>
    </source>
</reference>
<gene>
    <name evidence="5" type="ORF">PgNI_07376</name>
</gene>
<dbReference type="RefSeq" id="XP_030980930.1">
    <property type="nucleotide sequence ID" value="XM_031127389.1"/>
</dbReference>
<reference evidence="5" key="3">
    <citation type="submission" date="2025-08" db="UniProtKB">
        <authorList>
            <consortium name="RefSeq"/>
        </authorList>
    </citation>
    <scope>IDENTIFICATION</scope>
    <source>
        <strain evidence="5">NI907</strain>
    </source>
</reference>
<dbReference type="AlphaFoldDB" id="A0A6P8B199"/>
<dbReference type="Gene3D" id="1.25.40.20">
    <property type="entry name" value="Ankyrin repeat-containing domain"/>
    <property type="match status" value="3"/>
</dbReference>
<dbReference type="SUPFAM" id="SSF48403">
    <property type="entry name" value="Ankyrin repeat"/>
    <property type="match status" value="2"/>
</dbReference>
<accession>A0A6P8B199</accession>
<dbReference type="InterPro" id="IPR002110">
    <property type="entry name" value="Ankyrin_rpt"/>
</dbReference>
<evidence type="ECO:0000256" key="2">
    <source>
        <dbReference type="ARBA" id="ARBA00023043"/>
    </source>
</evidence>
<dbReference type="Proteomes" id="UP000515153">
    <property type="component" value="Unplaced"/>
</dbReference>
<dbReference type="SMART" id="SM00248">
    <property type="entry name" value="ANK"/>
    <property type="match status" value="12"/>
</dbReference>
<dbReference type="PROSITE" id="PS50088">
    <property type="entry name" value="ANK_REPEAT"/>
    <property type="match status" value="4"/>
</dbReference>
<dbReference type="PANTHER" id="PTHR24198">
    <property type="entry name" value="ANKYRIN REPEAT AND PROTEIN KINASE DOMAIN-CONTAINING PROTEIN"/>
    <property type="match status" value="1"/>
</dbReference>
<protein>
    <recommendedName>
        <fullName evidence="6">Clr5 domain-containing protein</fullName>
    </recommendedName>
</protein>
<keyword evidence="1" id="KW-0677">Repeat</keyword>
<keyword evidence="2 3" id="KW-0040">ANK repeat</keyword>